<keyword evidence="2" id="KW-1185">Reference proteome</keyword>
<reference evidence="1 2" key="1">
    <citation type="submission" date="2023-08" db="EMBL/GenBank/DDBJ databases">
        <title>A Necator americanus chromosomal reference genome.</title>
        <authorList>
            <person name="Ilik V."/>
            <person name="Petrzelkova K.J."/>
            <person name="Pardy F."/>
            <person name="Fuh T."/>
            <person name="Niatou-Singa F.S."/>
            <person name="Gouil Q."/>
            <person name="Baker L."/>
            <person name="Ritchie M.E."/>
            <person name="Jex A.R."/>
            <person name="Gazzola D."/>
            <person name="Li H."/>
            <person name="Toshio Fujiwara R."/>
            <person name="Zhan B."/>
            <person name="Aroian R.V."/>
            <person name="Pafco B."/>
            <person name="Schwarz E.M."/>
        </authorList>
    </citation>
    <scope>NUCLEOTIDE SEQUENCE [LARGE SCALE GENOMIC DNA]</scope>
    <source>
        <strain evidence="1 2">Aroian</strain>
        <tissue evidence="1">Whole animal</tissue>
    </source>
</reference>
<dbReference type="InterPro" id="IPR036691">
    <property type="entry name" value="Endo/exonu/phosph_ase_sf"/>
</dbReference>
<dbReference type="Proteomes" id="UP001303046">
    <property type="component" value="Unassembled WGS sequence"/>
</dbReference>
<accession>A0ABR1ELV3</accession>
<dbReference type="PANTHER" id="PTHR33395">
    <property type="entry name" value="TRANSCRIPTASE, PUTATIVE-RELATED-RELATED"/>
    <property type="match status" value="1"/>
</dbReference>
<dbReference type="EMBL" id="JAVFWL010000006">
    <property type="protein sequence ID" value="KAK6763655.1"/>
    <property type="molecule type" value="Genomic_DNA"/>
</dbReference>
<evidence type="ECO:0000313" key="2">
    <source>
        <dbReference type="Proteomes" id="UP001303046"/>
    </source>
</evidence>
<organism evidence="1 2">
    <name type="scientific">Necator americanus</name>
    <name type="common">Human hookworm</name>
    <dbReference type="NCBI Taxonomy" id="51031"/>
    <lineage>
        <taxon>Eukaryota</taxon>
        <taxon>Metazoa</taxon>
        <taxon>Ecdysozoa</taxon>
        <taxon>Nematoda</taxon>
        <taxon>Chromadorea</taxon>
        <taxon>Rhabditida</taxon>
        <taxon>Rhabditina</taxon>
        <taxon>Rhabditomorpha</taxon>
        <taxon>Strongyloidea</taxon>
        <taxon>Ancylostomatidae</taxon>
        <taxon>Bunostominae</taxon>
        <taxon>Necator</taxon>
    </lineage>
</organism>
<sequence length="238" mass="27156">MLDSALLGDLHCNLYRFDRSIKRGGGVCVHAKAFICAQIVTFIYDLKADSFSAEIFCRDNVSLLPFILVYRSQNNFAADDIKLVDILSDMGIANHHTIILGDYNLQVNWVNTKTLNSSSTLFLDFFLDAGLVQNVNLPIHSYRILDIILLPNICTLDVKLLPPLASSDHTVIQFRPPVTMSTLGILMSNFFEAEYSSLNYYFCGVDWAQNEDEWKDSFRVSWIRQELLMVQMEIKLKL</sequence>
<evidence type="ECO:0008006" key="3">
    <source>
        <dbReference type="Google" id="ProtNLM"/>
    </source>
</evidence>
<protein>
    <recommendedName>
        <fullName evidence="3">Endonuclease/exonuclease/phosphatase domain-containing protein</fullName>
    </recommendedName>
</protein>
<name>A0ABR1ELV3_NECAM</name>
<dbReference type="SUPFAM" id="SSF56219">
    <property type="entry name" value="DNase I-like"/>
    <property type="match status" value="1"/>
</dbReference>
<evidence type="ECO:0000313" key="1">
    <source>
        <dbReference type="EMBL" id="KAK6763655.1"/>
    </source>
</evidence>
<dbReference type="PANTHER" id="PTHR33395:SF22">
    <property type="entry name" value="REVERSE TRANSCRIPTASE DOMAIN-CONTAINING PROTEIN"/>
    <property type="match status" value="1"/>
</dbReference>
<gene>
    <name evidence="1" type="primary">Necator_chrX.g24270</name>
    <name evidence="1" type="ORF">RB195_024105</name>
</gene>
<dbReference type="Gene3D" id="3.60.10.10">
    <property type="entry name" value="Endonuclease/exonuclease/phosphatase"/>
    <property type="match status" value="1"/>
</dbReference>
<proteinExistence type="predicted"/>
<comment type="caution">
    <text evidence="1">The sequence shown here is derived from an EMBL/GenBank/DDBJ whole genome shotgun (WGS) entry which is preliminary data.</text>
</comment>